<organism evidence="5 6">
    <name type="scientific">Prauserella isguenensis</name>
    <dbReference type="NCBI Taxonomy" id="1470180"/>
    <lineage>
        <taxon>Bacteria</taxon>
        <taxon>Bacillati</taxon>
        <taxon>Actinomycetota</taxon>
        <taxon>Actinomycetes</taxon>
        <taxon>Pseudonocardiales</taxon>
        <taxon>Pseudonocardiaceae</taxon>
        <taxon>Prauserella</taxon>
    </lineage>
</organism>
<accession>A0A839S5R4</accession>
<dbReference type="GO" id="GO:0005506">
    <property type="term" value="F:iron ion binding"/>
    <property type="evidence" value="ECO:0007669"/>
    <property type="project" value="InterPro"/>
</dbReference>
<dbReference type="RefSeq" id="WP_183658600.1">
    <property type="nucleotide sequence ID" value="NZ_JACHWU010000007.1"/>
</dbReference>
<proteinExistence type="predicted"/>
<dbReference type="Pfam" id="PF21274">
    <property type="entry name" value="Rng_hyd_C"/>
    <property type="match status" value="1"/>
</dbReference>
<dbReference type="Gene3D" id="3.50.50.60">
    <property type="entry name" value="FAD/NAD(P)-binding domain"/>
    <property type="match status" value="1"/>
</dbReference>
<dbReference type="PRINTS" id="PR00420">
    <property type="entry name" value="RNGMNOXGNASE"/>
</dbReference>
<dbReference type="EMBL" id="JACHWU010000007">
    <property type="protein sequence ID" value="MBB3053106.1"/>
    <property type="molecule type" value="Genomic_DNA"/>
</dbReference>
<name>A0A839S5R4_9PSEU</name>
<evidence type="ECO:0000313" key="6">
    <source>
        <dbReference type="Proteomes" id="UP000550714"/>
    </source>
</evidence>
<dbReference type="InterPro" id="IPR001128">
    <property type="entry name" value="Cyt_P450"/>
</dbReference>
<evidence type="ECO:0000256" key="3">
    <source>
        <dbReference type="ARBA" id="ARBA00022827"/>
    </source>
</evidence>
<dbReference type="SUPFAM" id="SSF51905">
    <property type="entry name" value="FAD/NAD(P)-binding domain"/>
    <property type="match status" value="1"/>
</dbReference>
<keyword evidence="3" id="KW-0274">FAD</keyword>
<evidence type="ECO:0000256" key="1">
    <source>
        <dbReference type="ARBA" id="ARBA00001974"/>
    </source>
</evidence>
<dbReference type="PANTHER" id="PTHR43004:SF19">
    <property type="entry name" value="BINDING MONOOXYGENASE, PUTATIVE (JCVI)-RELATED"/>
    <property type="match status" value="1"/>
</dbReference>
<dbReference type="PANTHER" id="PTHR43004">
    <property type="entry name" value="TRK SYSTEM POTASSIUM UPTAKE PROTEIN"/>
    <property type="match status" value="1"/>
</dbReference>
<dbReference type="SUPFAM" id="SSF48264">
    <property type="entry name" value="Cytochrome P450"/>
    <property type="match status" value="1"/>
</dbReference>
<dbReference type="Gene3D" id="3.30.9.10">
    <property type="entry name" value="D-Amino Acid Oxidase, subunit A, domain 2"/>
    <property type="match status" value="1"/>
</dbReference>
<dbReference type="InterPro" id="IPR050641">
    <property type="entry name" value="RIFMO-like"/>
</dbReference>
<evidence type="ECO:0000256" key="2">
    <source>
        <dbReference type="ARBA" id="ARBA00022630"/>
    </source>
</evidence>
<evidence type="ECO:0000313" key="5">
    <source>
        <dbReference type="EMBL" id="MBB3053106.1"/>
    </source>
</evidence>
<keyword evidence="2" id="KW-0285">Flavoprotein</keyword>
<sequence length="942" mass="103613">MTDTHVPVLIVGGGLTGLSAALCLARLDIEFLLVDRHSTTSRHPKARAINPRASEVLGSLGLGRALADNRSPIAINDQLIHVHSLAGEERIRLPRASQDEVKLVSSHGWSLIDQNRLEPLLLEQLPGGAGEIRFGTECTELTQEEDRVRVGLHDCETGAEHEVSADYVIAADGGRSPLREKLGIATEGPGTLSSMVSYFFRADLTPYLRDRRIIAAYVLNDRFKGTLMPLDNIDRWVFNVSYYPEKGEDPAEFDREWCVRKTRAGVGVPDLDVEILSDELLPWEIAGRVAERLRRGRVFIAGDAAHVMPPTGAFGASTGIQDVHNLCWKIAHVVHGHASAGLLDSYETERLPVAHLVVSQSMLRFTIRQGSAIEDVSDRMLDELAVSFGYRYPDDMPARGRDCHVDDPRERIAEPGCRAPHVTLACSSGPVALHDLCRYGRFTALVDSHHHGSGDFAAGLAESTRPLDALLIGPGGECSDPDGEWRRVYGLHQGGTVLIRPDGFIAATWAGLPECTDVLTAVDLAERLGEDDPVGTRFRPFGVDPQDELLAEARTVEPVFHSPELDAWIVTRHEDVKAILGNTKAFSLATVPDRLARLTDEAYAELAKTFSEVPVAIREDAVDEARKRVRTPIMKAFDPERIAQREEAVLAEIDVLIDQFAGRGEAELMAEFARQLPVRVKAPILGIAPEDYDEFVDGTYRFMKLHSVAAQLPADDQMALARQVVSYQQLLDRYGQERWQRPREDLFSDVVAAMASGTGPLSVAERKAVVDGMTGLIAAGHFTTTAALGTSLLELLRRPALWQRLVANPGLATAAADELVRYRSPVRGLMRRTTKSVRVGAVTLPPKTELMISYQSADRDGEVFPDPDEIKLDRGRTEHFGFGHGPRSCVGEALGRQLLTLTLRRFAQRLPDLELPPGHEPVYLPGLHVILDSLPVRWSVSQ</sequence>
<dbReference type="InterPro" id="IPR036188">
    <property type="entry name" value="FAD/NAD-bd_sf"/>
</dbReference>
<dbReference type="PROSITE" id="PS00086">
    <property type="entry name" value="CYTOCHROME_P450"/>
    <property type="match status" value="1"/>
</dbReference>
<dbReference type="InterPro" id="IPR036396">
    <property type="entry name" value="Cyt_P450_sf"/>
</dbReference>
<protein>
    <submittedName>
        <fullName evidence="5">Cytochrome P450/2-polyprenyl-6-methoxyphenol hydroxylase-like FAD-dependent oxidoreductase</fullName>
    </submittedName>
</protein>
<dbReference type="Pfam" id="PF00067">
    <property type="entry name" value="p450"/>
    <property type="match status" value="1"/>
</dbReference>
<dbReference type="Proteomes" id="UP000550714">
    <property type="component" value="Unassembled WGS sequence"/>
</dbReference>
<reference evidence="5 6" key="1">
    <citation type="submission" date="2020-08" db="EMBL/GenBank/DDBJ databases">
        <title>Genomic Encyclopedia of Type Strains, Phase III (KMG-III): the genomes of soil and plant-associated and newly described type strains.</title>
        <authorList>
            <person name="Whitman W."/>
        </authorList>
    </citation>
    <scope>NUCLEOTIDE SEQUENCE [LARGE SCALE GENOMIC DNA]</scope>
    <source>
        <strain evidence="5 6">CECT 8577</strain>
    </source>
</reference>
<comment type="caution">
    <text evidence="5">The sequence shown here is derived from an EMBL/GenBank/DDBJ whole genome shotgun (WGS) entry which is preliminary data.</text>
</comment>
<keyword evidence="6" id="KW-1185">Reference proteome</keyword>
<evidence type="ECO:0000259" key="4">
    <source>
        <dbReference type="Pfam" id="PF01494"/>
    </source>
</evidence>
<dbReference type="Gene3D" id="3.40.30.120">
    <property type="match status" value="1"/>
</dbReference>
<dbReference type="Pfam" id="PF01494">
    <property type="entry name" value="FAD_binding_3"/>
    <property type="match status" value="1"/>
</dbReference>
<dbReference type="Gene3D" id="1.10.630.10">
    <property type="entry name" value="Cytochrome P450"/>
    <property type="match status" value="1"/>
</dbReference>
<gene>
    <name evidence="5" type="ORF">FHS23_004149</name>
</gene>
<dbReference type="AlphaFoldDB" id="A0A839S5R4"/>
<comment type="cofactor">
    <cofactor evidence="1">
        <name>FAD</name>
        <dbReference type="ChEBI" id="CHEBI:57692"/>
    </cofactor>
</comment>
<dbReference type="GO" id="GO:0071949">
    <property type="term" value="F:FAD binding"/>
    <property type="evidence" value="ECO:0007669"/>
    <property type="project" value="InterPro"/>
</dbReference>
<dbReference type="InterPro" id="IPR017972">
    <property type="entry name" value="Cyt_P450_CS"/>
</dbReference>
<dbReference type="InterPro" id="IPR002938">
    <property type="entry name" value="FAD-bd"/>
</dbReference>
<dbReference type="GO" id="GO:0016709">
    <property type="term" value="F:oxidoreductase activity, acting on paired donors, with incorporation or reduction of molecular oxygen, NAD(P)H as one donor, and incorporation of one atom of oxygen"/>
    <property type="evidence" value="ECO:0007669"/>
    <property type="project" value="UniProtKB-ARBA"/>
</dbReference>
<feature type="domain" description="FAD-binding" evidence="4">
    <location>
        <begin position="6"/>
        <end position="360"/>
    </location>
</feature>
<dbReference type="GO" id="GO:0020037">
    <property type="term" value="F:heme binding"/>
    <property type="evidence" value="ECO:0007669"/>
    <property type="project" value="InterPro"/>
</dbReference>